<comment type="domain">
    <text evidence="13">Has 2 endonuclease domains. The discontinuous RuvC-like domain cleaves the target DNA noncomplementary to crRNA while the HNH nuclease domain cleaves the target DNA complementary to crRNA.</text>
</comment>
<dbReference type="Proteomes" id="UP000824031">
    <property type="component" value="Unassembled WGS sequence"/>
</dbReference>
<feature type="binding site" evidence="13">
    <location>
        <position position="719"/>
    </location>
    <ligand>
        <name>Mg(2+)</name>
        <dbReference type="ChEBI" id="CHEBI:18420"/>
        <label>2</label>
    </ligand>
</feature>
<dbReference type="Gene3D" id="3.30.420.10">
    <property type="entry name" value="Ribonuclease H-like superfamily/Ribonuclease H"/>
    <property type="match status" value="3"/>
</dbReference>
<dbReference type="GO" id="GO:0046872">
    <property type="term" value="F:metal ion binding"/>
    <property type="evidence" value="ECO:0007669"/>
    <property type="project" value="UniProtKB-UniRule"/>
</dbReference>
<sequence>MQWPYGIGLDIGVASVGWTVVALNDQAQPCGFIRLGSRIFPRAEQPKTGESLAAPRRMARSMRRRIRRKALRKQDLYQLMAQHGLASQEELSALFSAGHLEDIYALRTRALDEPVTAQAFARILLHLMQRRGFKSNRRAANSKEDGILLQAVTQNRQRMEQHGYRTVGEMLYKDPLFADHKRNKGENYLSTVGRDEIAREAQALFVAQRSFGQPWATPELEAEYLSILLRQRSFDEGPGGDSPYRGGWASKVGWCTLLPDKKRAFKNTPTFERFNLLQKINHIRVTENGQTRTLSEEERTKLLALAYKIETISYPRIRKELQWGEDVRFADVRYGVDGPLDNYEKKYKLPALKGTHALRKALQADTPDFSLWDELVTLLALHRDEDARRTLLADKGLTPTQVEALLGLDFAGTGHISLEACRMLEPWLLQGLVYDKACERAGLDFRAHNHAEKTAKLPASAPELEDITSPVVRRAVSQTIKVVNAIIREMGQPPVWLHLELARELSRTLEERRQAEKAMEENAAENERLMKEIRETFHLLEPTGQDLVKYRLWKEQDHRCAYSLQYIAPEHLFEPGYAEVDHIVPYSISFDDTRSNKVLVLAAENRQKGNRLPLQYLQGERREKFIVWTKTQVRNYRKQKNLLREALSEEEQTGFKQRNLQDTQHMARFLLNYIRDHLAFADHPAASKRRVVALAGGVTSHLRKRWGLTKVRADGDLHHALDAAVIACATQGMVRQISGYYHRIEGAYLQEADGSGSVHSRTGERFPAPWPHFRDELMQRLSQHPQDNLLQWNPAFYSQFDVASIRPVFVSRMPQHKVTGAAHKETIKSPKALDEGLLVVKQPLTALTLDKKTGEIANYYQPSSDKLLYEALRARLQAYGGDGKKAFAGSEPFRKPKADGTPGPIVRKVKLYEKASLSVPVHGGRGAADNDTMVRVDVFFVPGDGYYLVPIYVSDTRKKELPNRAVVAYKSYSDWKVMKEEDFLFSLYPNDLIEVEHKKGLTFSVAHKDSTLPPKWEAKQTLCYYTGMNIAVGSITIDSHDRAYTLHSLGVKTLVSLKKYEVDVLGHIRPVGKETRQRFR</sequence>
<dbReference type="GO" id="GO:0051607">
    <property type="term" value="P:defense response to virus"/>
    <property type="evidence" value="ECO:0007669"/>
    <property type="project" value="UniProtKB-UniRule"/>
</dbReference>
<keyword evidence="3 13" id="KW-0540">Nuclease</keyword>
<dbReference type="GO" id="GO:0003723">
    <property type="term" value="F:RNA binding"/>
    <property type="evidence" value="ECO:0007669"/>
    <property type="project" value="UniProtKB-UniRule"/>
</dbReference>
<evidence type="ECO:0000259" key="15">
    <source>
        <dbReference type="PROSITE" id="PS51749"/>
    </source>
</evidence>
<dbReference type="NCBIfam" id="TIGR01865">
    <property type="entry name" value="cas_Csn1"/>
    <property type="match status" value="1"/>
</dbReference>
<protein>
    <recommendedName>
        <fullName evidence="13">CRISPR-associated endonuclease Cas9</fullName>
        <ecNumber evidence="13">3.1.-.-</ecNumber>
    </recommendedName>
</protein>
<feature type="binding site" evidence="13">
    <location>
        <position position="500"/>
    </location>
    <ligand>
        <name>Mg(2+)</name>
        <dbReference type="ChEBI" id="CHEBI:18420"/>
        <label>1</label>
    </ligand>
</feature>
<evidence type="ECO:0000256" key="4">
    <source>
        <dbReference type="ARBA" id="ARBA00022723"/>
    </source>
</evidence>
<accession>A0A9D2JF83</accession>
<evidence type="ECO:0000256" key="1">
    <source>
        <dbReference type="ARBA" id="ARBA00001946"/>
    </source>
</evidence>
<evidence type="ECO:0000256" key="11">
    <source>
        <dbReference type="ARBA" id="ARBA00023211"/>
    </source>
</evidence>
<dbReference type="InterPro" id="IPR003615">
    <property type="entry name" value="HNH_nuc"/>
</dbReference>
<evidence type="ECO:0000256" key="9">
    <source>
        <dbReference type="ARBA" id="ARBA00023118"/>
    </source>
</evidence>
<feature type="binding site" evidence="13">
    <location>
        <position position="504"/>
    </location>
    <ligand>
        <name>Mg(2+)</name>
        <dbReference type="ChEBI" id="CHEBI:18420"/>
        <label>1</label>
    </ligand>
</feature>
<evidence type="ECO:0000256" key="13">
    <source>
        <dbReference type="HAMAP-Rule" id="MF_01480"/>
    </source>
</evidence>
<dbReference type="EMBL" id="DXBO01000032">
    <property type="protein sequence ID" value="HIZ47631.1"/>
    <property type="molecule type" value="Genomic_DNA"/>
</dbReference>
<evidence type="ECO:0000256" key="8">
    <source>
        <dbReference type="ARBA" id="ARBA00022884"/>
    </source>
</evidence>
<dbReference type="InterPro" id="IPR033114">
    <property type="entry name" value="HNH_CAS9"/>
</dbReference>
<keyword evidence="10 13" id="KW-0238">DNA-binding</keyword>
<dbReference type="InterPro" id="IPR036397">
    <property type="entry name" value="RNaseH_sf"/>
</dbReference>
<keyword evidence="5 13" id="KW-0255">Endonuclease</keyword>
<feature type="active site" description="Proton acceptor for HNH nuclease domain" evidence="13">
    <location>
        <position position="582"/>
    </location>
</feature>
<comment type="function">
    <text evidence="13">CRISPR (clustered regularly interspaced short palindromic repeat) is an adaptive immune system that provides protection against mobile genetic elements (viruses, transposable elements and conjugative plasmids). CRISPR clusters contain spacers, sequences complementary to antecedent mobile elements, and target invading nucleic acids. CRISPR clusters are transcribed and processed into CRISPR RNA (crRNA). In type II CRISPR systems correct processing of pre-crRNA requires a trans-encoded small RNA (tracrRNA), endogenous ribonuclease 3 (rnc) and this protein. The tracrRNA serves as a guide for ribonuclease 3-aided processing of pre-crRNA. Subsequently Cas9/crRNA/tracrRNA endonucleolytically cleaves linear or circular dsDNA target complementary to the spacer; Cas9 is inactive in the absence of the 2 guide RNAs (gRNA). Cas9 recognizes the protospacer adjacent motif (PAM) in the CRISPR repeat sequences to help distinguish self versus nonself, as targets within the bacterial CRISPR locus do not have PAMs. PAM recognition is also required for catalytic activity.</text>
</comment>
<keyword evidence="9 13" id="KW-0051">Antiviral defense</keyword>
<comment type="similarity">
    <text evidence="13">Belongs to the CRISPR-associated Cas9 family.</text>
</comment>
<keyword evidence="6 13" id="KW-0378">Hydrolase</keyword>
<feature type="active site" description="For RuvC-like nuclease domain" evidence="13">
    <location>
        <position position="10"/>
    </location>
</feature>
<keyword evidence="11" id="KW-0464">Manganese</keyword>
<comment type="similarity">
    <text evidence="2">Belongs to the CRISPR-associated protein Cas9 family. Subtype II-A subfamily.</text>
</comment>
<reference evidence="16" key="1">
    <citation type="journal article" date="2021" name="PeerJ">
        <title>Extensive microbial diversity within the chicken gut microbiome revealed by metagenomics and culture.</title>
        <authorList>
            <person name="Gilroy R."/>
            <person name="Ravi A."/>
            <person name="Getino M."/>
            <person name="Pursley I."/>
            <person name="Horton D.L."/>
            <person name="Alikhan N.F."/>
            <person name="Baker D."/>
            <person name="Gharbi K."/>
            <person name="Hall N."/>
            <person name="Watson M."/>
            <person name="Adriaenssens E.M."/>
            <person name="Foster-Nyarko E."/>
            <person name="Jarju S."/>
            <person name="Secka A."/>
            <person name="Antonio M."/>
            <person name="Oren A."/>
            <person name="Chaudhuri R.R."/>
            <person name="La Ragione R."/>
            <person name="Hildebrand F."/>
            <person name="Pallen M.J."/>
        </authorList>
    </citation>
    <scope>NUCLEOTIDE SEQUENCE</scope>
    <source>
        <strain evidence="16">3436</strain>
    </source>
</reference>
<proteinExistence type="inferred from homology"/>
<dbReference type="InterPro" id="IPR041383">
    <property type="entry name" value="RuvC_III"/>
</dbReference>
<dbReference type="PROSITE" id="PS51749">
    <property type="entry name" value="HNH_CAS9"/>
    <property type="match status" value="1"/>
</dbReference>
<dbReference type="HAMAP" id="MF_01480">
    <property type="entry name" value="Cas9"/>
    <property type="match status" value="1"/>
</dbReference>
<gene>
    <name evidence="13 16" type="primary">cas9</name>
    <name evidence="16" type="ORF">H9810_02785</name>
</gene>
<reference evidence="16" key="2">
    <citation type="submission" date="2021-04" db="EMBL/GenBank/DDBJ databases">
        <authorList>
            <person name="Gilroy R."/>
        </authorList>
    </citation>
    <scope>NUCLEOTIDE SEQUENCE</scope>
    <source>
        <strain evidence="16">3436</strain>
    </source>
</reference>
<keyword evidence="14" id="KW-0175">Coiled coil</keyword>
<dbReference type="Pfam" id="PF18470">
    <property type="entry name" value="Cas9_a"/>
    <property type="match status" value="1"/>
</dbReference>
<comment type="cofactor">
    <cofactor evidence="1 13">
        <name>Mg(2+)</name>
        <dbReference type="ChEBI" id="CHEBI:18420"/>
    </cofactor>
</comment>
<evidence type="ECO:0000256" key="12">
    <source>
        <dbReference type="ARBA" id="ARBA00046380"/>
    </source>
</evidence>
<dbReference type="Pfam" id="PF13395">
    <property type="entry name" value="HNH_4"/>
    <property type="match status" value="1"/>
</dbReference>
<evidence type="ECO:0000256" key="10">
    <source>
        <dbReference type="ARBA" id="ARBA00023125"/>
    </source>
</evidence>
<name>A0A9D2JF83_9FIRM</name>
<evidence type="ECO:0000256" key="7">
    <source>
        <dbReference type="ARBA" id="ARBA00022842"/>
    </source>
</evidence>
<dbReference type="AlphaFoldDB" id="A0A9D2JF83"/>
<dbReference type="GO" id="GO:0003677">
    <property type="term" value="F:DNA binding"/>
    <property type="evidence" value="ECO:0007669"/>
    <property type="project" value="UniProtKB-UniRule"/>
</dbReference>
<evidence type="ECO:0000313" key="16">
    <source>
        <dbReference type="EMBL" id="HIZ47631.1"/>
    </source>
</evidence>
<evidence type="ECO:0000256" key="6">
    <source>
        <dbReference type="ARBA" id="ARBA00022801"/>
    </source>
</evidence>
<comment type="subunit">
    <text evidence="12 13">Monomer. Binds crRNA and tracrRNA.</text>
</comment>
<dbReference type="Pfam" id="PF18541">
    <property type="entry name" value="RuvC_III"/>
    <property type="match status" value="1"/>
</dbReference>
<dbReference type="EC" id="3.1.-.-" evidence="13"/>
<organism evidence="16 17">
    <name type="scientific">Candidatus Gemmiger excrementavium</name>
    <dbReference type="NCBI Taxonomy" id="2838608"/>
    <lineage>
        <taxon>Bacteria</taxon>
        <taxon>Bacillati</taxon>
        <taxon>Bacillota</taxon>
        <taxon>Clostridia</taxon>
        <taxon>Eubacteriales</taxon>
        <taxon>Gemmiger</taxon>
    </lineage>
</organism>
<feature type="domain" description="HNH Cas9-type" evidence="15">
    <location>
        <begin position="508"/>
        <end position="660"/>
    </location>
</feature>
<evidence type="ECO:0000256" key="5">
    <source>
        <dbReference type="ARBA" id="ARBA00022759"/>
    </source>
</evidence>
<keyword evidence="4 13" id="KW-0479">Metal-binding</keyword>
<keyword evidence="8 13" id="KW-0694">RNA-binding</keyword>
<feature type="binding site" evidence="13">
    <location>
        <position position="504"/>
    </location>
    <ligand>
        <name>Mg(2+)</name>
        <dbReference type="ChEBI" id="CHEBI:18420"/>
        <label>2</label>
    </ligand>
</feature>
<feature type="coiled-coil region" evidence="14">
    <location>
        <begin position="498"/>
        <end position="536"/>
    </location>
</feature>
<comment type="caution">
    <text evidence="16">The sequence shown here is derived from an EMBL/GenBank/DDBJ whole genome shotgun (WGS) entry which is preliminary data.</text>
</comment>
<feature type="binding site" evidence="13">
    <location>
        <position position="10"/>
    </location>
    <ligand>
        <name>Mg(2+)</name>
        <dbReference type="ChEBI" id="CHEBI:18420"/>
        <label>1</label>
    </ligand>
</feature>
<evidence type="ECO:0000313" key="17">
    <source>
        <dbReference type="Proteomes" id="UP000824031"/>
    </source>
</evidence>
<keyword evidence="7 13" id="KW-0460">Magnesium</keyword>
<evidence type="ECO:0000256" key="2">
    <source>
        <dbReference type="ARBA" id="ARBA00005244"/>
    </source>
</evidence>
<evidence type="ECO:0000256" key="3">
    <source>
        <dbReference type="ARBA" id="ARBA00022722"/>
    </source>
</evidence>
<dbReference type="GO" id="GO:0043571">
    <property type="term" value="P:maintenance of CRISPR repeat elements"/>
    <property type="evidence" value="ECO:0007669"/>
    <property type="project" value="UniProtKB-UniRule"/>
</dbReference>
<dbReference type="GO" id="GO:0016787">
    <property type="term" value="F:hydrolase activity"/>
    <property type="evidence" value="ECO:0007669"/>
    <property type="project" value="UniProtKB-KW"/>
</dbReference>
<evidence type="ECO:0000256" key="14">
    <source>
        <dbReference type="SAM" id="Coils"/>
    </source>
</evidence>
<dbReference type="InterPro" id="IPR040619">
    <property type="entry name" value="Cas9_alpha-helical_lobe"/>
</dbReference>
<feature type="binding site" evidence="13">
    <location>
        <position position="10"/>
    </location>
    <ligand>
        <name>Mg(2+)</name>
        <dbReference type="ChEBI" id="CHEBI:18420"/>
        <label>2</label>
    </ligand>
</feature>
<dbReference type="InterPro" id="IPR028629">
    <property type="entry name" value="Cas9"/>
</dbReference>
<dbReference type="GO" id="GO:0004519">
    <property type="term" value="F:endonuclease activity"/>
    <property type="evidence" value="ECO:0007669"/>
    <property type="project" value="UniProtKB-UniRule"/>
</dbReference>